<dbReference type="AlphaFoldDB" id="A7E9B4"/>
<gene>
    <name evidence="2" type="ORF">SS1G_01894</name>
</gene>
<name>A7E9B4_SCLS1</name>
<feature type="region of interest" description="Disordered" evidence="1">
    <location>
        <begin position="47"/>
        <end position="67"/>
    </location>
</feature>
<organism evidence="2 3">
    <name type="scientific">Sclerotinia sclerotiorum (strain ATCC 18683 / 1980 / Ss-1)</name>
    <name type="common">White mold</name>
    <name type="synonym">Whetzelinia sclerotiorum</name>
    <dbReference type="NCBI Taxonomy" id="665079"/>
    <lineage>
        <taxon>Eukaryota</taxon>
        <taxon>Fungi</taxon>
        <taxon>Dikarya</taxon>
        <taxon>Ascomycota</taxon>
        <taxon>Pezizomycotina</taxon>
        <taxon>Leotiomycetes</taxon>
        <taxon>Helotiales</taxon>
        <taxon>Sclerotiniaceae</taxon>
        <taxon>Sclerotinia</taxon>
    </lineage>
</organism>
<proteinExistence type="predicted"/>
<evidence type="ECO:0000256" key="1">
    <source>
        <dbReference type="SAM" id="MobiDB-lite"/>
    </source>
</evidence>
<feature type="region of interest" description="Disordered" evidence="1">
    <location>
        <begin position="1"/>
        <end position="31"/>
    </location>
</feature>
<protein>
    <submittedName>
        <fullName evidence="2">Uncharacterized protein</fullName>
    </submittedName>
</protein>
<dbReference type="OMA" id="CNGTSDR"/>
<accession>A7E9B4</accession>
<reference evidence="3" key="1">
    <citation type="journal article" date="2011" name="PLoS Genet.">
        <title>Genomic analysis of the necrotrophic fungal pathogens Sclerotinia sclerotiorum and Botrytis cinerea.</title>
        <authorList>
            <person name="Amselem J."/>
            <person name="Cuomo C.A."/>
            <person name="van Kan J.A."/>
            <person name="Viaud M."/>
            <person name="Benito E.P."/>
            <person name="Couloux A."/>
            <person name="Coutinho P.M."/>
            <person name="de Vries R.P."/>
            <person name="Dyer P.S."/>
            <person name="Fillinger S."/>
            <person name="Fournier E."/>
            <person name="Gout L."/>
            <person name="Hahn M."/>
            <person name="Kohn L."/>
            <person name="Lapalu N."/>
            <person name="Plummer K.M."/>
            <person name="Pradier J.M."/>
            <person name="Quevillon E."/>
            <person name="Sharon A."/>
            <person name="Simon A."/>
            <person name="ten Have A."/>
            <person name="Tudzynski B."/>
            <person name="Tudzynski P."/>
            <person name="Wincker P."/>
            <person name="Andrew M."/>
            <person name="Anthouard V."/>
            <person name="Beever R.E."/>
            <person name="Beffa R."/>
            <person name="Benoit I."/>
            <person name="Bouzid O."/>
            <person name="Brault B."/>
            <person name="Chen Z."/>
            <person name="Choquer M."/>
            <person name="Collemare J."/>
            <person name="Cotton P."/>
            <person name="Danchin E.G."/>
            <person name="Da Silva C."/>
            <person name="Gautier A."/>
            <person name="Giraud C."/>
            <person name="Giraud T."/>
            <person name="Gonzalez C."/>
            <person name="Grossetete S."/>
            <person name="Guldener U."/>
            <person name="Henrissat B."/>
            <person name="Howlett B.J."/>
            <person name="Kodira C."/>
            <person name="Kretschmer M."/>
            <person name="Lappartient A."/>
            <person name="Leroch M."/>
            <person name="Levis C."/>
            <person name="Mauceli E."/>
            <person name="Neuveglise C."/>
            <person name="Oeser B."/>
            <person name="Pearson M."/>
            <person name="Poulain J."/>
            <person name="Poussereau N."/>
            <person name="Quesneville H."/>
            <person name="Rascle C."/>
            <person name="Schumacher J."/>
            <person name="Segurens B."/>
            <person name="Sexton A."/>
            <person name="Silva E."/>
            <person name="Sirven C."/>
            <person name="Soanes D.M."/>
            <person name="Talbot N.J."/>
            <person name="Templeton M."/>
            <person name="Yandava C."/>
            <person name="Yarden O."/>
            <person name="Zeng Q."/>
            <person name="Rollins J.A."/>
            <person name="Lebrun M.H."/>
            <person name="Dickman M."/>
        </authorList>
    </citation>
    <scope>NUCLEOTIDE SEQUENCE [LARGE SCALE GENOMIC DNA]</scope>
    <source>
        <strain evidence="3">ATCC 18683 / 1980 / Ss-1</strain>
    </source>
</reference>
<dbReference type="RefSeq" id="XP_001597698.1">
    <property type="nucleotide sequence ID" value="XM_001597648.1"/>
</dbReference>
<keyword evidence="3" id="KW-1185">Reference proteome</keyword>
<dbReference type="Proteomes" id="UP000001312">
    <property type="component" value="Unassembled WGS sequence"/>
</dbReference>
<dbReference type="EMBL" id="CH476622">
    <property type="protein sequence ID" value="EDN96966.1"/>
    <property type="molecule type" value="Genomic_DNA"/>
</dbReference>
<evidence type="ECO:0000313" key="2">
    <source>
        <dbReference type="EMBL" id="EDN96966.1"/>
    </source>
</evidence>
<sequence>MPIFQDDLGDGREILPIPKSKMSPPSMTPPWRRTIVRKDSEESIRTDLCEGPVPDTPEESKHLPTLGLDPSFNLCNGTSDRGEFMERLKRGEIPSWLPNYNVCESSNAGSCHVVLTVNTV</sequence>
<dbReference type="HOGENOM" id="CLU_2051046_0_0_1"/>
<evidence type="ECO:0000313" key="3">
    <source>
        <dbReference type="Proteomes" id="UP000001312"/>
    </source>
</evidence>
<dbReference type="InParanoid" id="A7E9B4"/>
<dbReference type="GeneID" id="5494129"/>
<feature type="compositionally biased region" description="Low complexity" evidence="1">
    <location>
        <begin position="16"/>
        <end position="25"/>
    </location>
</feature>
<dbReference type="KEGG" id="ssl:SS1G_01894"/>